<protein>
    <recommendedName>
        <fullName evidence="2">FAD synthase</fullName>
        <ecNumber evidence="2">2.7.7.2</ecNumber>
    </recommendedName>
    <alternativeName>
        <fullName evidence="10">FAD pyrophosphorylase</fullName>
    </alternativeName>
    <alternativeName>
        <fullName evidence="11">FMN adenylyltransferase</fullName>
    </alternativeName>
</protein>
<evidence type="ECO:0000256" key="3">
    <source>
        <dbReference type="ARBA" id="ARBA00022630"/>
    </source>
</evidence>
<evidence type="ECO:0000256" key="6">
    <source>
        <dbReference type="ARBA" id="ARBA00022695"/>
    </source>
</evidence>
<evidence type="ECO:0000256" key="12">
    <source>
        <dbReference type="ARBA" id="ARBA00049494"/>
    </source>
</evidence>
<accession>A0A1A9WTY7</accession>
<dbReference type="Gene3D" id="3.40.50.620">
    <property type="entry name" value="HUPs"/>
    <property type="match status" value="1"/>
</dbReference>
<evidence type="ECO:0000256" key="10">
    <source>
        <dbReference type="ARBA" id="ARBA00031145"/>
    </source>
</evidence>
<dbReference type="AlphaFoldDB" id="A0A1A9WTY7"/>
<dbReference type="Proteomes" id="UP000091820">
    <property type="component" value="Unassembled WGS sequence"/>
</dbReference>
<evidence type="ECO:0000256" key="9">
    <source>
        <dbReference type="ARBA" id="ARBA00022840"/>
    </source>
</evidence>
<keyword evidence="7" id="KW-0547">Nucleotide-binding</keyword>
<feature type="domain" description="Phosphoadenosine phosphosulphate reductase" evidence="13">
    <location>
        <begin position="71"/>
        <end position="227"/>
    </location>
</feature>
<keyword evidence="5" id="KW-0808">Transferase</keyword>
<evidence type="ECO:0000313" key="14">
    <source>
        <dbReference type="EnsemblMetazoa" id="GBRI031850-PA"/>
    </source>
</evidence>
<evidence type="ECO:0000256" key="2">
    <source>
        <dbReference type="ARBA" id="ARBA00012393"/>
    </source>
</evidence>
<comment type="catalytic activity">
    <reaction evidence="12">
        <text>FMN + ATP + H(+) = FAD + diphosphate</text>
        <dbReference type="Rhea" id="RHEA:17237"/>
        <dbReference type="ChEBI" id="CHEBI:15378"/>
        <dbReference type="ChEBI" id="CHEBI:30616"/>
        <dbReference type="ChEBI" id="CHEBI:33019"/>
        <dbReference type="ChEBI" id="CHEBI:57692"/>
        <dbReference type="ChEBI" id="CHEBI:58210"/>
        <dbReference type="EC" id="2.7.7.2"/>
    </reaction>
</comment>
<keyword evidence="4" id="KW-0288">FMN</keyword>
<evidence type="ECO:0000256" key="7">
    <source>
        <dbReference type="ARBA" id="ARBA00022741"/>
    </source>
</evidence>
<evidence type="ECO:0000256" key="11">
    <source>
        <dbReference type="ARBA" id="ARBA00031871"/>
    </source>
</evidence>
<proteinExistence type="predicted"/>
<evidence type="ECO:0000259" key="13">
    <source>
        <dbReference type="Pfam" id="PF01507"/>
    </source>
</evidence>
<dbReference type="GO" id="GO:0003919">
    <property type="term" value="F:FMN adenylyltransferase activity"/>
    <property type="evidence" value="ECO:0007669"/>
    <property type="project" value="UniProtKB-EC"/>
</dbReference>
<dbReference type="InterPro" id="IPR014729">
    <property type="entry name" value="Rossmann-like_a/b/a_fold"/>
</dbReference>
<sequence length="262" mass="30472">MEQGSNTSNNIMPDMSMNAKDSQEHCLTAKPELLLASKCSFEEMKRKVEINEQSLEELFKKVFQIYKAEEVVLSFNGGKDSTVVLHMLNRFFQKDHNLNRLKILTLFITDPDGFSEIDEFVNDCSKLYNIEMIKMEGTIKEALERMCIERPLTKAVFMGSRRTDPHCQDLKAMQQTDPGWPPLMRINPILDWTCRDVWQYIYVYDVPYCILYQKGFTSIGNKKNTKPNPYLRVIESTTGHVLDYRPAHELLDNDNLERAGRI</sequence>
<organism evidence="14 15">
    <name type="scientific">Glossina brevipalpis</name>
    <dbReference type="NCBI Taxonomy" id="37001"/>
    <lineage>
        <taxon>Eukaryota</taxon>
        <taxon>Metazoa</taxon>
        <taxon>Ecdysozoa</taxon>
        <taxon>Arthropoda</taxon>
        <taxon>Hexapoda</taxon>
        <taxon>Insecta</taxon>
        <taxon>Pterygota</taxon>
        <taxon>Neoptera</taxon>
        <taxon>Endopterygota</taxon>
        <taxon>Diptera</taxon>
        <taxon>Brachycera</taxon>
        <taxon>Muscomorpha</taxon>
        <taxon>Hippoboscoidea</taxon>
        <taxon>Glossinidae</taxon>
        <taxon>Glossina</taxon>
    </lineage>
</organism>
<keyword evidence="6" id="KW-0548">Nucleotidyltransferase</keyword>
<evidence type="ECO:0000256" key="8">
    <source>
        <dbReference type="ARBA" id="ARBA00022827"/>
    </source>
</evidence>
<dbReference type="STRING" id="37001.A0A1A9WTY7"/>
<dbReference type="SUPFAM" id="SSF52402">
    <property type="entry name" value="Adenine nucleotide alpha hydrolases-like"/>
    <property type="match status" value="1"/>
</dbReference>
<dbReference type="GO" id="GO:0006747">
    <property type="term" value="P:FAD biosynthetic process"/>
    <property type="evidence" value="ECO:0007669"/>
    <property type="project" value="TreeGrafter"/>
</dbReference>
<dbReference type="Pfam" id="PF01507">
    <property type="entry name" value="PAPS_reduct"/>
    <property type="match status" value="1"/>
</dbReference>
<dbReference type="PANTHER" id="PTHR23293">
    <property type="entry name" value="FAD SYNTHETASE-RELATED FMN ADENYLYLTRANSFERASE"/>
    <property type="match status" value="1"/>
</dbReference>
<evidence type="ECO:0000313" key="15">
    <source>
        <dbReference type="Proteomes" id="UP000091820"/>
    </source>
</evidence>
<dbReference type="CDD" id="cd23948">
    <property type="entry name" value="FAD_synthase"/>
    <property type="match status" value="1"/>
</dbReference>
<evidence type="ECO:0000256" key="4">
    <source>
        <dbReference type="ARBA" id="ARBA00022643"/>
    </source>
</evidence>
<dbReference type="VEuPathDB" id="VectorBase:GBRI031850"/>
<keyword evidence="3" id="KW-0285">Flavoprotein</keyword>
<keyword evidence="8" id="KW-0274">FAD</keyword>
<dbReference type="EnsemblMetazoa" id="GBRI031850-RA">
    <property type="protein sequence ID" value="GBRI031850-PA"/>
    <property type="gene ID" value="GBRI031850"/>
</dbReference>
<dbReference type="EC" id="2.7.7.2" evidence="2"/>
<comment type="pathway">
    <text evidence="1">Cofactor biosynthesis; FAD biosynthesis; FAD from FMN: step 1/1.</text>
</comment>
<reference evidence="14" key="2">
    <citation type="submission" date="2020-05" db="UniProtKB">
        <authorList>
            <consortium name="EnsemblMetazoa"/>
        </authorList>
    </citation>
    <scope>IDENTIFICATION</scope>
    <source>
        <strain evidence="14">IAEA</strain>
    </source>
</reference>
<dbReference type="InterPro" id="IPR002500">
    <property type="entry name" value="PAPS_reduct_dom"/>
</dbReference>
<dbReference type="GO" id="GO:0005524">
    <property type="term" value="F:ATP binding"/>
    <property type="evidence" value="ECO:0007669"/>
    <property type="project" value="UniProtKB-KW"/>
</dbReference>
<evidence type="ECO:0000256" key="5">
    <source>
        <dbReference type="ARBA" id="ARBA00022679"/>
    </source>
</evidence>
<evidence type="ECO:0000256" key="1">
    <source>
        <dbReference type="ARBA" id="ARBA00004726"/>
    </source>
</evidence>
<dbReference type="PANTHER" id="PTHR23293:SF9">
    <property type="entry name" value="FAD SYNTHASE"/>
    <property type="match status" value="1"/>
</dbReference>
<name>A0A1A9WTY7_9MUSC</name>
<keyword evidence="15" id="KW-1185">Reference proteome</keyword>
<keyword evidence="9" id="KW-0067">ATP-binding</keyword>
<reference evidence="15" key="1">
    <citation type="submission" date="2014-03" db="EMBL/GenBank/DDBJ databases">
        <authorList>
            <person name="Aksoy S."/>
            <person name="Warren W."/>
            <person name="Wilson R.K."/>
        </authorList>
    </citation>
    <scope>NUCLEOTIDE SEQUENCE [LARGE SCALE GENOMIC DNA]</scope>
    <source>
        <strain evidence="15">IAEA</strain>
    </source>
</reference>